<dbReference type="InterPro" id="IPR000183">
    <property type="entry name" value="Orn/DAP/Arg_de-COase"/>
</dbReference>
<proteinExistence type="inferred from homology"/>
<keyword evidence="2" id="KW-0456">Lyase</keyword>
<dbReference type="PANTHER" id="PTHR11482:SF6">
    <property type="entry name" value="ORNITHINE DECARBOXYLASE 1-RELATED"/>
    <property type="match status" value="1"/>
</dbReference>
<accession>B0WTV3</accession>
<dbReference type="GO" id="GO:0004586">
    <property type="term" value="F:ornithine decarboxylase activity"/>
    <property type="evidence" value="ECO:0007669"/>
    <property type="project" value="TreeGrafter"/>
</dbReference>
<dbReference type="EMBL" id="DS232092">
    <property type="protein sequence ID" value="EDS34644.1"/>
    <property type="molecule type" value="Genomic_DNA"/>
</dbReference>
<name>B0WTV3_CULQU</name>
<comment type="similarity">
    <text evidence="3">Belongs to the Orn/Lys/Arg decarboxylase class-II family.</text>
</comment>
<keyword evidence="1" id="KW-0663">Pyridoxal phosphate</keyword>
<dbReference type="InterPro" id="IPR009006">
    <property type="entry name" value="Ala_racemase/Decarboxylase_C"/>
</dbReference>
<evidence type="ECO:0000313" key="5">
    <source>
        <dbReference type="EMBL" id="EDS34644.1"/>
    </source>
</evidence>
<evidence type="ECO:0000256" key="3">
    <source>
        <dbReference type="RuleBase" id="RU003737"/>
    </source>
</evidence>
<sequence length="304" mass="35466">MRKIRYNLLEDDSSVKDVIELVVSQGPKDEPVHILDLDDVVAKHQNWRRKLPRVDPFYAVKCRILHMHAFPSIPCVSRQREWASPRRRLSKDVRKDQLRHNHRNHGCFCTWSVTPCRRLQRVVRKDQQRDLASPRSSTTRQIFPLKSNVRVIAEPGTYYVASAVTLIANVQSKRIVRTPQGTVRELMYYLNDGLFGSFDWLNPRKYPPQVIPGNRQLVRSRELFSTTLWGPTCDSTDLILSGMAMEELQIGDFLVFDDMGAYGTVLATSFNGFAKPKVMVYISRRSWEQLELEKRNRRTKRKEH</sequence>
<dbReference type="Gene3D" id="2.40.37.10">
    <property type="entry name" value="Lyase, Ornithine Decarboxylase, Chain A, domain 1"/>
    <property type="match status" value="1"/>
</dbReference>
<dbReference type="VEuPathDB" id="VectorBase:CPIJ010689"/>
<gene>
    <name evidence="6" type="primary">6043119</name>
    <name evidence="5" type="ORF">CpipJ_CPIJ010689</name>
</gene>
<dbReference type="PRINTS" id="PR01179">
    <property type="entry name" value="ODADCRBXLASE"/>
</dbReference>
<dbReference type="VEuPathDB" id="VectorBase:CQUJHB002463"/>
<dbReference type="InterPro" id="IPR022643">
    <property type="entry name" value="De-COase2_C"/>
</dbReference>
<evidence type="ECO:0000313" key="6">
    <source>
        <dbReference type="EnsemblMetazoa" id="CPIJ010689-PA"/>
    </source>
</evidence>
<dbReference type="FunCoup" id="B0WTV3">
    <property type="interactions" value="383"/>
</dbReference>
<dbReference type="Proteomes" id="UP000002320">
    <property type="component" value="Unassembled WGS sequence"/>
</dbReference>
<evidence type="ECO:0000313" key="7">
    <source>
        <dbReference type="Proteomes" id="UP000002320"/>
    </source>
</evidence>
<dbReference type="eggNOG" id="KOG0622">
    <property type="taxonomic scope" value="Eukaryota"/>
</dbReference>
<dbReference type="OrthoDB" id="5034579at2759"/>
<dbReference type="EnsemblMetazoa" id="CPIJ010689-RA">
    <property type="protein sequence ID" value="CPIJ010689-PA"/>
    <property type="gene ID" value="CPIJ010689"/>
</dbReference>
<feature type="domain" description="Orn/DAP/Arg decarboxylase 2 C-terminal" evidence="4">
    <location>
        <begin position="159"/>
        <end position="260"/>
    </location>
</feature>
<dbReference type="STRING" id="7176.B0WTV3"/>
<keyword evidence="7" id="KW-1185">Reference proteome</keyword>
<protein>
    <submittedName>
        <fullName evidence="5 6">Ornithine decarboxylase</fullName>
    </submittedName>
</protein>
<evidence type="ECO:0000256" key="1">
    <source>
        <dbReference type="ARBA" id="ARBA00022898"/>
    </source>
</evidence>
<reference evidence="6" key="2">
    <citation type="submission" date="2021-02" db="UniProtKB">
        <authorList>
            <consortium name="EnsemblMetazoa"/>
        </authorList>
    </citation>
    <scope>IDENTIFICATION</scope>
    <source>
        <strain evidence="6">JHB</strain>
    </source>
</reference>
<evidence type="ECO:0000256" key="2">
    <source>
        <dbReference type="ARBA" id="ARBA00023239"/>
    </source>
</evidence>
<dbReference type="GO" id="GO:0033387">
    <property type="term" value="P:putrescine biosynthetic process from arginine, via ornithine"/>
    <property type="evidence" value="ECO:0007669"/>
    <property type="project" value="TreeGrafter"/>
</dbReference>
<evidence type="ECO:0000259" key="4">
    <source>
        <dbReference type="Pfam" id="PF00278"/>
    </source>
</evidence>
<organism>
    <name type="scientific">Culex quinquefasciatus</name>
    <name type="common">Southern house mosquito</name>
    <name type="synonym">Culex pungens</name>
    <dbReference type="NCBI Taxonomy" id="7176"/>
    <lineage>
        <taxon>Eukaryota</taxon>
        <taxon>Metazoa</taxon>
        <taxon>Ecdysozoa</taxon>
        <taxon>Arthropoda</taxon>
        <taxon>Hexapoda</taxon>
        <taxon>Insecta</taxon>
        <taxon>Pterygota</taxon>
        <taxon>Neoptera</taxon>
        <taxon>Endopterygota</taxon>
        <taxon>Diptera</taxon>
        <taxon>Nematocera</taxon>
        <taxon>Culicoidea</taxon>
        <taxon>Culicidae</taxon>
        <taxon>Culicinae</taxon>
        <taxon>Culicini</taxon>
        <taxon>Culex</taxon>
        <taxon>Culex</taxon>
    </lineage>
</organism>
<dbReference type="HOGENOM" id="CLU_026444_1_0_1"/>
<dbReference type="VEuPathDB" id="VectorBase:CQUJHB005030"/>
<dbReference type="SUPFAM" id="SSF50621">
    <property type="entry name" value="Alanine racemase C-terminal domain-like"/>
    <property type="match status" value="1"/>
</dbReference>
<dbReference type="InterPro" id="IPR002433">
    <property type="entry name" value="Orn_de-COase"/>
</dbReference>
<dbReference type="GO" id="GO:0005737">
    <property type="term" value="C:cytoplasm"/>
    <property type="evidence" value="ECO:0007669"/>
    <property type="project" value="TreeGrafter"/>
</dbReference>
<dbReference type="PANTHER" id="PTHR11482">
    <property type="entry name" value="ARGININE/DIAMINOPIMELATE/ORNITHINE DECARBOXYLASE"/>
    <property type="match status" value="1"/>
</dbReference>
<dbReference type="Pfam" id="PF00278">
    <property type="entry name" value="Orn_DAP_Arg_deC"/>
    <property type="match status" value="1"/>
</dbReference>
<reference evidence="5" key="1">
    <citation type="submission" date="2007-03" db="EMBL/GenBank/DDBJ databases">
        <title>Annotation of Culex pipiens quinquefasciatus.</title>
        <authorList>
            <consortium name="The Broad Institute Genome Sequencing Platform"/>
            <person name="Atkinson P.W."/>
            <person name="Hemingway J."/>
            <person name="Christensen B.M."/>
            <person name="Higgs S."/>
            <person name="Kodira C."/>
            <person name="Hannick L."/>
            <person name="Megy K."/>
            <person name="O'Leary S."/>
            <person name="Pearson M."/>
            <person name="Haas B.J."/>
            <person name="Mauceli E."/>
            <person name="Wortman J.R."/>
            <person name="Lee N.H."/>
            <person name="Guigo R."/>
            <person name="Stanke M."/>
            <person name="Alvarado L."/>
            <person name="Amedeo P."/>
            <person name="Antoine C.H."/>
            <person name="Arensburger P."/>
            <person name="Bidwell S.L."/>
            <person name="Crawford M."/>
            <person name="Camaro F."/>
            <person name="Devon K."/>
            <person name="Engels R."/>
            <person name="Hammond M."/>
            <person name="Howarth C."/>
            <person name="Koehrsen M."/>
            <person name="Lawson D."/>
            <person name="Montgomery P."/>
            <person name="Nene V."/>
            <person name="Nusbaum C."/>
            <person name="Puiu D."/>
            <person name="Romero-Severson J."/>
            <person name="Severson D.W."/>
            <person name="Shumway M."/>
            <person name="Sisk P."/>
            <person name="Stolte C."/>
            <person name="Zeng Q."/>
            <person name="Eisenstadt E."/>
            <person name="Fraser-Liggett C."/>
            <person name="Strausberg R."/>
            <person name="Galagan J."/>
            <person name="Birren B."/>
            <person name="Collins F.H."/>
        </authorList>
    </citation>
    <scope>NUCLEOTIDE SEQUENCE [LARGE SCALE GENOMIC DNA]</scope>
    <source>
        <strain evidence="5">JHB</strain>
    </source>
</reference>
<dbReference type="KEGG" id="cqu:CpipJ_CPIJ010689"/>
<dbReference type="AlphaFoldDB" id="B0WTV3"/>
<dbReference type="InParanoid" id="B0WTV3"/>